<gene>
    <name evidence="1" type="ORF">MCNF_06950</name>
</gene>
<sequence>MSQKVLVLLAVAFAVVALIAGGMQLAAFIASERPRHLVLAVFALAVGASVGAAAASALWRIRRRR</sequence>
<evidence type="ECO:0000313" key="1">
    <source>
        <dbReference type="EMBL" id="BBZ32090.1"/>
    </source>
</evidence>
<evidence type="ECO:0000313" key="2">
    <source>
        <dbReference type="Proteomes" id="UP000466931"/>
    </source>
</evidence>
<dbReference type="RefSeq" id="WP_085150433.1">
    <property type="nucleotide sequence ID" value="NZ_AP022612.1"/>
</dbReference>
<dbReference type="Proteomes" id="UP000466931">
    <property type="component" value="Chromosome"/>
</dbReference>
<accession>A0A7I7XS80</accession>
<proteinExistence type="predicted"/>
<name>A0A7I7XS80_9MYCO</name>
<organism evidence="1 2">
    <name type="scientific">Mycolicibacterium confluentis</name>
    <dbReference type="NCBI Taxonomy" id="28047"/>
    <lineage>
        <taxon>Bacteria</taxon>
        <taxon>Bacillati</taxon>
        <taxon>Actinomycetota</taxon>
        <taxon>Actinomycetes</taxon>
        <taxon>Mycobacteriales</taxon>
        <taxon>Mycobacteriaceae</taxon>
        <taxon>Mycolicibacterium</taxon>
    </lineage>
</organism>
<protein>
    <submittedName>
        <fullName evidence="1">Uncharacterized protein</fullName>
    </submittedName>
</protein>
<keyword evidence="2" id="KW-1185">Reference proteome</keyword>
<dbReference type="AlphaFoldDB" id="A0A7I7XS80"/>
<reference evidence="1" key="1">
    <citation type="journal article" date="2019" name="Emerg. Microbes Infect.">
        <title>Comprehensive subspecies identification of 175 nontuberculous mycobacteria species based on 7547 genomic profiles.</title>
        <authorList>
            <person name="Matsumoto Y."/>
            <person name="Kinjo T."/>
            <person name="Motooka D."/>
            <person name="Nabeya D."/>
            <person name="Jung N."/>
            <person name="Uechi K."/>
            <person name="Horii T."/>
            <person name="Iida T."/>
            <person name="Fujita J."/>
            <person name="Nakamura S."/>
        </authorList>
    </citation>
    <scope>NUCLEOTIDE SEQUENCE [LARGE SCALE GENOMIC DNA]</scope>
    <source>
        <strain evidence="1">JCM 13671</strain>
    </source>
</reference>
<dbReference type="EMBL" id="AP022612">
    <property type="protein sequence ID" value="BBZ32090.1"/>
    <property type="molecule type" value="Genomic_DNA"/>
</dbReference>
<reference evidence="1" key="2">
    <citation type="submission" date="2020-02" db="EMBL/GenBank/DDBJ databases">
        <authorList>
            <person name="Matsumoto Y."/>
            <person name="Motooka D."/>
            <person name="Nakamura S."/>
        </authorList>
    </citation>
    <scope>NUCLEOTIDE SEQUENCE</scope>
    <source>
        <strain evidence="1">JCM 13671</strain>
    </source>
</reference>